<dbReference type="RefSeq" id="XP_041431670.1">
    <property type="nucleotide sequence ID" value="XM_041575736.1"/>
</dbReference>
<keyword evidence="1" id="KW-0472">Membrane</keyword>
<evidence type="ECO:0000313" key="3">
    <source>
        <dbReference type="RefSeq" id="XP_041431669.1"/>
    </source>
</evidence>
<proteinExistence type="predicted"/>
<name>A0A8J1LQY7_XENLA</name>
<dbReference type="RefSeq" id="XP_041431671.1">
    <property type="nucleotide sequence ID" value="XM_041575737.1"/>
</dbReference>
<dbReference type="RefSeq" id="XP_041431672.1">
    <property type="nucleotide sequence ID" value="XM_041575738.1"/>
</dbReference>
<dbReference type="Proteomes" id="UP000186698">
    <property type="component" value="Chromosome 9_10L"/>
</dbReference>
<protein>
    <submittedName>
        <fullName evidence="3 4">Uncharacterized protein LOC734410 isoform X1</fullName>
    </submittedName>
</protein>
<accession>A0A8J1LQY7</accession>
<keyword evidence="1" id="KW-0812">Transmembrane</keyword>
<organism evidence="2 3">
    <name type="scientific">Xenopus laevis</name>
    <name type="common">African clawed frog</name>
    <dbReference type="NCBI Taxonomy" id="8355"/>
    <lineage>
        <taxon>Eukaryota</taxon>
        <taxon>Metazoa</taxon>
        <taxon>Chordata</taxon>
        <taxon>Craniata</taxon>
        <taxon>Vertebrata</taxon>
        <taxon>Euteleostomi</taxon>
        <taxon>Amphibia</taxon>
        <taxon>Batrachia</taxon>
        <taxon>Anura</taxon>
        <taxon>Pipoidea</taxon>
        <taxon>Pipidae</taxon>
        <taxon>Xenopodinae</taxon>
        <taxon>Xenopus</taxon>
        <taxon>Xenopus</taxon>
    </lineage>
</organism>
<evidence type="ECO:0000256" key="1">
    <source>
        <dbReference type="SAM" id="Phobius"/>
    </source>
</evidence>
<dbReference type="RefSeq" id="XP_041431669.1">
    <property type="nucleotide sequence ID" value="XM_041575735.1"/>
</dbReference>
<reference evidence="3 4" key="1">
    <citation type="submission" date="2025-04" db="UniProtKB">
        <authorList>
            <consortium name="RefSeq"/>
        </authorList>
    </citation>
    <scope>IDENTIFICATION</scope>
    <source>
        <strain evidence="3 4">J_2021</strain>
        <tissue evidence="3 4">Erythrocytes</tissue>
    </source>
</reference>
<feature type="transmembrane region" description="Helical" evidence="1">
    <location>
        <begin position="20"/>
        <end position="44"/>
    </location>
</feature>
<keyword evidence="1" id="KW-1133">Transmembrane helix</keyword>
<keyword evidence="2" id="KW-1185">Reference proteome</keyword>
<dbReference type="AlphaFoldDB" id="A0A8J1LQY7"/>
<evidence type="ECO:0000313" key="5">
    <source>
        <dbReference type="RefSeq" id="XP_041431671.1"/>
    </source>
</evidence>
<dbReference type="GeneID" id="734410"/>
<sequence>MDSNSNHGPNRRHFTLGERLISFLSVMVLLFLFPFSILGALIYFAASWMCGHSVATPCLSVRLFSRSAQSNYDWFMEQLRGDTFKDLVKETKPFYISNSNRYEFMEEIHKCNFAVLYHTKHEGRINITNVTDSLYDEELKELFDALGKKNVIVLIDDLDSSGYGEKFQILETQPDMKNLAEDVFLFSEAEKKDPKLVEDKLQHIKFIMSSGSGEMTSPVRMEKLCTFLFSMASWLFNSITYIMSVSTWQRNLRAGLCQCCRRTEAPYEAGLCQRFRRTEWEAPYEPLLI</sequence>
<gene>
    <name evidence="3 4 5 6" type="primary">MGC115316</name>
</gene>
<evidence type="ECO:0000313" key="6">
    <source>
        <dbReference type="RefSeq" id="XP_041431672.1"/>
    </source>
</evidence>
<evidence type="ECO:0000313" key="2">
    <source>
        <dbReference type="Proteomes" id="UP000186698"/>
    </source>
</evidence>
<evidence type="ECO:0000313" key="4">
    <source>
        <dbReference type="RefSeq" id="XP_041431670.1"/>
    </source>
</evidence>